<dbReference type="PANTHER" id="PTHR36182">
    <property type="entry name" value="PROTEIN, PUTATIVE (AFU_ORTHOLOGUE AFUA_6G10930)-RELATED"/>
    <property type="match status" value="1"/>
</dbReference>
<feature type="compositionally biased region" description="Basic residues" evidence="1">
    <location>
        <begin position="458"/>
        <end position="467"/>
    </location>
</feature>
<dbReference type="Gene3D" id="2.70.50.70">
    <property type="match status" value="1"/>
</dbReference>
<accession>A0ABR3PW71</accession>
<reference evidence="3 4" key="1">
    <citation type="submission" date="2023-08" db="EMBL/GenBank/DDBJ databases">
        <title>Annotated Genome Sequence of Vanrija albida AlHP1.</title>
        <authorList>
            <person name="Herzog R."/>
        </authorList>
    </citation>
    <scope>NUCLEOTIDE SEQUENCE [LARGE SCALE GENOMIC DNA]</scope>
    <source>
        <strain evidence="3 4">AlHP1</strain>
    </source>
</reference>
<dbReference type="EMBL" id="JBBXJM010000006">
    <property type="protein sequence ID" value="KAL1406663.1"/>
    <property type="molecule type" value="Genomic_DNA"/>
</dbReference>
<evidence type="ECO:0000256" key="2">
    <source>
        <dbReference type="SAM" id="SignalP"/>
    </source>
</evidence>
<feature type="region of interest" description="Disordered" evidence="1">
    <location>
        <begin position="254"/>
        <end position="467"/>
    </location>
</feature>
<protein>
    <recommendedName>
        <fullName evidence="5">Chitin-binding type-4 domain-containing protein</fullName>
    </recommendedName>
</protein>
<dbReference type="GeneID" id="95989412"/>
<keyword evidence="4" id="KW-1185">Reference proteome</keyword>
<feature type="compositionally biased region" description="Low complexity" evidence="1">
    <location>
        <begin position="394"/>
        <end position="440"/>
    </location>
</feature>
<dbReference type="PANTHER" id="PTHR36182:SF1">
    <property type="entry name" value="PROTEIN, PUTATIVE (AFU_ORTHOLOGUE AFUA_6G10930)-RELATED"/>
    <property type="match status" value="1"/>
</dbReference>
<sequence>MVTLLALLAASSLALPALAHMEMQYPPPFRSKFNPHTLSANIDWSMTNPLEPDGSNYPCKGYNHVLGTSEGTVVASFAQGGAYNFTIVGSAFHGGGSCQASLSYDGGKTYTVVQSIIGNCPVFGSGNFDFKIPADAPTGDAVFAWTWFNNIGNREMYMNCAAVTITGAGGHRKRRIGEGAEPVSKRDPVYGNGEVVKRGTPFSARPANFIANVGNGCSTLQNTDLRFPNPGPDVLINSDNLSDVIGVCKAIGGGPEPSSSSVAPTSSVSSSSASPSPSSSSSSTEPTTSATLSSSSVEPTTTTSTAEPTTTPAPSSTTASSSSTEPSSSVVPSSSSASSSSEPAHSSSTTEPHSSSSTEASSASPSTHSEPTSSSATHTSASSTTPSPTPSTTPSPTSTPASSTSTPVSSSHSDPGSTSASSSAPAESSTHTTPSPTTSPCAQPSVQRRGVSGPGKFLVRRRRVDQA</sequence>
<keyword evidence="2" id="KW-0732">Signal</keyword>
<evidence type="ECO:0000313" key="4">
    <source>
        <dbReference type="Proteomes" id="UP001565368"/>
    </source>
</evidence>
<feature type="signal peptide" evidence="2">
    <location>
        <begin position="1"/>
        <end position="19"/>
    </location>
</feature>
<feature type="chain" id="PRO_5046031312" description="Chitin-binding type-4 domain-containing protein" evidence="2">
    <location>
        <begin position="20"/>
        <end position="467"/>
    </location>
</feature>
<dbReference type="RefSeq" id="XP_069206607.1">
    <property type="nucleotide sequence ID" value="XM_069356766.1"/>
</dbReference>
<evidence type="ECO:0000313" key="3">
    <source>
        <dbReference type="EMBL" id="KAL1406663.1"/>
    </source>
</evidence>
<dbReference type="Proteomes" id="UP001565368">
    <property type="component" value="Unassembled WGS sequence"/>
</dbReference>
<comment type="caution">
    <text evidence="3">The sequence shown here is derived from an EMBL/GenBank/DDBJ whole genome shotgun (WGS) entry which is preliminary data.</text>
</comment>
<evidence type="ECO:0000256" key="1">
    <source>
        <dbReference type="SAM" id="MobiDB-lite"/>
    </source>
</evidence>
<gene>
    <name evidence="3" type="ORF">Q8F55_008369</name>
</gene>
<feature type="compositionally biased region" description="Low complexity" evidence="1">
    <location>
        <begin position="256"/>
        <end position="386"/>
    </location>
</feature>
<proteinExistence type="predicted"/>
<name>A0ABR3PW71_9TREE</name>
<organism evidence="3 4">
    <name type="scientific">Vanrija albida</name>
    <dbReference type="NCBI Taxonomy" id="181172"/>
    <lineage>
        <taxon>Eukaryota</taxon>
        <taxon>Fungi</taxon>
        <taxon>Dikarya</taxon>
        <taxon>Basidiomycota</taxon>
        <taxon>Agaricomycotina</taxon>
        <taxon>Tremellomycetes</taxon>
        <taxon>Trichosporonales</taxon>
        <taxon>Trichosporonaceae</taxon>
        <taxon>Vanrija</taxon>
    </lineage>
</organism>
<evidence type="ECO:0008006" key="5">
    <source>
        <dbReference type="Google" id="ProtNLM"/>
    </source>
</evidence>